<dbReference type="Gene3D" id="2.60.40.2240">
    <property type="entry name" value="Acyl-CoA thioester hydrolase/BAAT N-terminal domain"/>
    <property type="match status" value="1"/>
</dbReference>
<feature type="active site" description="Charge relay system" evidence="2">
    <location>
        <position position="234"/>
    </location>
</feature>
<dbReference type="SUPFAM" id="SSF53474">
    <property type="entry name" value="alpha/beta-Hydrolases"/>
    <property type="match status" value="1"/>
</dbReference>
<dbReference type="GO" id="GO:0047617">
    <property type="term" value="F:fatty acyl-CoA hydrolase activity"/>
    <property type="evidence" value="ECO:0000318"/>
    <property type="project" value="GO_Central"/>
</dbReference>
<name>A7SNB9_NEMVE</name>
<dbReference type="Pfam" id="PF04775">
    <property type="entry name" value="Bile_Hydr_Trans"/>
    <property type="match status" value="1"/>
</dbReference>
<dbReference type="InterPro" id="IPR014940">
    <property type="entry name" value="BAAT_C"/>
</dbReference>
<dbReference type="OrthoDB" id="6347013at2759"/>
<dbReference type="eggNOG" id="ENOG502QQ8Z">
    <property type="taxonomic scope" value="Eukaryota"/>
</dbReference>
<dbReference type="OMA" id="CTAQETS"/>
<dbReference type="FunFam" id="3.40.50.1820:FF:000024">
    <property type="entry name" value="acyl-coenzyme A thioesterase 4"/>
    <property type="match status" value="1"/>
</dbReference>
<dbReference type="InterPro" id="IPR016662">
    <property type="entry name" value="Acyl-CoA_thioEstase_long-chain"/>
</dbReference>
<accession>A7SNB9</accession>
<dbReference type="InterPro" id="IPR006862">
    <property type="entry name" value="Thio_Ohase/aa_AcTrfase"/>
</dbReference>
<organism evidence="5 6">
    <name type="scientific">Nematostella vectensis</name>
    <name type="common">Starlet sea anemone</name>
    <dbReference type="NCBI Taxonomy" id="45351"/>
    <lineage>
        <taxon>Eukaryota</taxon>
        <taxon>Metazoa</taxon>
        <taxon>Cnidaria</taxon>
        <taxon>Anthozoa</taxon>
        <taxon>Hexacorallia</taxon>
        <taxon>Actiniaria</taxon>
        <taxon>Edwardsiidae</taxon>
        <taxon>Nematostella</taxon>
    </lineage>
</organism>
<dbReference type="GO" id="GO:0006637">
    <property type="term" value="P:acyl-CoA metabolic process"/>
    <property type="evidence" value="ECO:0000318"/>
    <property type="project" value="GO_Central"/>
</dbReference>
<dbReference type="AlphaFoldDB" id="A7SNB9"/>
<evidence type="ECO:0000313" key="5">
    <source>
        <dbReference type="EMBL" id="EDO34825.1"/>
    </source>
</evidence>
<keyword evidence="6" id="KW-1185">Reference proteome</keyword>
<sequence length="424" mass="46931">MKPRINISSEDSLADEVIGISITDLPASSPITVRATITGDTGEIFQSHAQYVSSNFGKVDVATDCSLEGSYEGIDSMGLLWSMKPAKGQRLGLRLSKRDVTKPYMVKLEVFSGNDEEPKDLITMATFRRHFMSKGVRRIPIREGRIRGTLFVPQGNGPFPAIMDMFGTAGGLIEFKAALLASHGFLAFALAYFDYDDLPKVVTEIKLEYFEEAAHWLASHELAIPHGIALMGVSKGTELVLTLASYQPNLIKAIVAISPAHAIVAIPLMIRGKPSAFIKFEPEFTKMSEKGVLQWGDTYPDTITTDDLSTIHPAMVAVERIECPVMLVCGEDDKSWKSCRMGELIKTRMEKHGRGEQCTLLCYHGTGHLIEPPYSPHCGFSYHKAYRMCVAWGGEAKAHAHASVDSWNKILTFFRRNLSIKSRL</sequence>
<feature type="active site" description="Charge relay system" evidence="2">
    <location>
        <position position="333"/>
    </location>
</feature>
<dbReference type="PANTHER" id="PTHR10824:SF4">
    <property type="entry name" value="ACYL-COENZYME A THIOESTERASE 1-LIKE"/>
    <property type="match status" value="1"/>
</dbReference>
<dbReference type="FunFam" id="2.60.40.2240:FF:000001">
    <property type="entry name" value="acyl-coenzyme A thioesterase 4"/>
    <property type="match status" value="1"/>
</dbReference>
<evidence type="ECO:0000313" key="6">
    <source>
        <dbReference type="Proteomes" id="UP000001593"/>
    </source>
</evidence>
<evidence type="ECO:0000256" key="2">
    <source>
        <dbReference type="PIRSR" id="PIRSR016521-1"/>
    </source>
</evidence>
<evidence type="ECO:0000259" key="3">
    <source>
        <dbReference type="Pfam" id="PF04775"/>
    </source>
</evidence>
<proteinExistence type="inferred from homology"/>
<evidence type="ECO:0000259" key="4">
    <source>
        <dbReference type="Pfam" id="PF08840"/>
    </source>
</evidence>
<gene>
    <name evidence="5" type="ORF">NEMVEDRAFT_v1g230573</name>
</gene>
<dbReference type="GO" id="GO:0006631">
    <property type="term" value="P:fatty acid metabolic process"/>
    <property type="evidence" value="ECO:0000318"/>
    <property type="project" value="GO_Central"/>
</dbReference>
<feature type="domain" description="Acyl-CoA thioester hydrolase/bile acid-CoA amino acid N-acetyltransferase" evidence="3">
    <location>
        <begin position="15"/>
        <end position="143"/>
    </location>
</feature>
<dbReference type="HOGENOM" id="CLU_029849_4_0_1"/>
<dbReference type="PhylomeDB" id="A7SNB9"/>
<dbReference type="InterPro" id="IPR029058">
    <property type="entry name" value="AB_hydrolase_fold"/>
</dbReference>
<dbReference type="STRING" id="45351.A7SNB9"/>
<dbReference type="Pfam" id="PF08840">
    <property type="entry name" value="BAAT_C"/>
    <property type="match status" value="1"/>
</dbReference>
<protein>
    <submittedName>
        <fullName evidence="5">Uncharacterized protein</fullName>
    </submittedName>
</protein>
<feature type="active site" description="Charge relay system" evidence="2">
    <location>
        <position position="368"/>
    </location>
</feature>
<dbReference type="KEGG" id="nve:5506196"/>
<dbReference type="PIRSF" id="PIRSF016521">
    <property type="entry name" value="Acyl-CoA_hydro"/>
    <property type="match status" value="1"/>
</dbReference>
<dbReference type="InParanoid" id="A7SNB9"/>
<evidence type="ECO:0000256" key="1">
    <source>
        <dbReference type="ARBA" id="ARBA00006538"/>
    </source>
</evidence>
<dbReference type="InterPro" id="IPR042490">
    <property type="entry name" value="Thio_Ohase/BAAT_N"/>
</dbReference>
<dbReference type="EMBL" id="DS469718">
    <property type="protein sequence ID" value="EDO34825.1"/>
    <property type="molecule type" value="Genomic_DNA"/>
</dbReference>
<dbReference type="Gene3D" id="3.40.50.1820">
    <property type="entry name" value="alpha/beta hydrolase"/>
    <property type="match status" value="1"/>
</dbReference>
<comment type="similarity">
    <text evidence="1">Belongs to the C/M/P thioester hydrolase family.</text>
</comment>
<dbReference type="PANTHER" id="PTHR10824">
    <property type="entry name" value="ACYL-COENZYME A THIOESTERASE-RELATED"/>
    <property type="match status" value="1"/>
</dbReference>
<reference evidence="5 6" key="1">
    <citation type="journal article" date="2007" name="Science">
        <title>Sea anemone genome reveals ancestral eumetazoan gene repertoire and genomic organization.</title>
        <authorList>
            <person name="Putnam N.H."/>
            <person name="Srivastava M."/>
            <person name="Hellsten U."/>
            <person name="Dirks B."/>
            <person name="Chapman J."/>
            <person name="Salamov A."/>
            <person name="Terry A."/>
            <person name="Shapiro H."/>
            <person name="Lindquist E."/>
            <person name="Kapitonov V.V."/>
            <person name="Jurka J."/>
            <person name="Genikhovich G."/>
            <person name="Grigoriev I.V."/>
            <person name="Lucas S.M."/>
            <person name="Steele R.E."/>
            <person name="Finnerty J.R."/>
            <person name="Technau U."/>
            <person name="Martindale M.Q."/>
            <person name="Rokhsar D.S."/>
        </authorList>
    </citation>
    <scope>NUCLEOTIDE SEQUENCE [LARGE SCALE GENOMIC DNA]</scope>
    <source>
        <strain evidence="6">CH2 X CH6</strain>
    </source>
</reference>
<feature type="domain" description="BAAT/Acyl-CoA thioester hydrolase C-terminal" evidence="4">
    <location>
        <begin position="205"/>
        <end position="418"/>
    </location>
</feature>
<dbReference type="Proteomes" id="UP000001593">
    <property type="component" value="Unassembled WGS sequence"/>
</dbReference>